<reference evidence="3 4" key="1">
    <citation type="submission" date="2021-03" db="EMBL/GenBank/DDBJ databases">
        <title>Gelidibacter sp. nov., isolated from costal sediment.</title>
        <authorList>
            <person name="Lun K.-Y."/>
        </authorList>
    </citation>
    <scope>NUCLEOTIDE SEQUENCE [LARGE SCALE GENOMIC DNA]</scope>
    <source>
        <strain evidence="3 4">DF109</strain>
    </source>
</reference>
<feature type="chain" id="PRO_5047172293" evidence="1">
    <location>
        <begin position="21"/>
        <end position="440"/>
    </location>
</feature>
<comment type="caution">
    <text evidence="3">The sequence shown here is derived from an EMBL/GenBank/DDBJ whole genome shotgun (WGS) entry which is preliminary data.</text>
</comment>
<dbReference type="Pfam" id="PF11958">
    <property type="entry name" value="DUF3472"/>
    <property type="match status" value="1"/>
</dbReference>
<gene>
    <name evidence="3" type="ORF">J4051_10605</name>
</gene>
<dbReference type="RefSeq" id="WP_208233848.1">
    <property type="nucleotide sequence ID" value="NZ_JAGEVG010000011.1"/>
</dbReference>
<feature type="signal peptide" evidence="1">
    <location>
        <begin position="1"/>
        <end position="20"/>
    </location>
</feature>
<dbReference type="InterPro" id="IPR021862">
    <property type="entry name" value="DUF3472"/>
</dbReference>
<evidence type="ECO:0000256" key="1">
    <source>
        <dbReference type="SAM" id="SignalP"/>
    </source>
</evidence>
<accession>A0ABS3SUT8</accession>
<dbReference type="EMBL" id="JAGEVG010000011">
    <property type="protein sequence ID" value="MBO3098722.1"/>
    <property type="molecule type" value="Genomic_DNA"/>
</dbReference>
<organism evidence="3 4">
    <name type="scientific">Gelidibacter pelagius</name>
    <dbReference type="NCBI Taxonomy" id="2819985"/>
    <lineage>
        <taxon>Bacteria</taxon>
        <taxon>Pseudomonadati</taxon>
        <taxon>Bacteroidota</taxon>
        <taxon>Flavobacteriia</taxon>
        <taxon>Flavobacteriales</taxon>
        <taxon>Flavobacteriaceae</taxon>
        <taxon>Gelidibacter</taxon>
    </lineage>
</organism>
<protein>
    <submittedName>
        <fullName evidence="3">DUF3472 domain-containing protein</fullName>
    </submittedName>
</protein>
<feature type="domain" description="DUF5077" evidence="2">
    <location>
        <begin position="40"/>
        <end position="161"/>
    </location>
</feature>
<dbReference type="Pfam" id="PF16871">
    <property type="entry name" value="DUF5077"/>
    <property type="match status" value="1"/>
</dbReference>
<name>A0ABS3SUT8_9FLAO</name>
<evidence type="ECO:0000259" key="2">
    <source>
        <dbReference type="Pfam" id="PF16871"/>
    </source>
</evidence>
<dbReference type="InterPro" id="IPR031712">
    <property type="entry name" value="DUF5077"/>
</dbReference>
<sequence length="440" mass="49648">MLKKGFYSLFVLLVSFCLIGCNTNKSMEKETEKLDLSIQIPAGANSWVVNNTSENSNMMIDSEIKNWTDLKTVVHAYFKTDTPGKLHLGLNLNVPEGTSRIKVTVADQTKTIKINTSERQTVDVGVFDIQARYNVIEIVGVEKSGPVVANINEVLIGGPATKGNVYFIKDDFYFGRRGPSVHLTYDLPKDKEVEWFYNEINVPKGEDVIGSYYMANGFVDGYFGIQVNSETERRVLFSVWSPFDTQDPNEIPDDHKIILLAKGDGVTTGEFGNEGSGGQSYKVYNWKADTTYKFLLKGVPSENNSTDYTAYFYTPNDGKWNLIASFRRPQGSRHLKRLYSFLENFVPATGNISRKANYNNQWIYTTDNEWIELTKAKFTADATARKESRLDYAGGVNDNQFFMENCGFFSDTTPIDTEFTRTANGVAPNIDFSKLELQKK</sequence>
<dbReference type="Proteomes" id="UP000681315">
    <property type="component" value="Unassembled WGS sequence"/>
</dbReference>
<evidence type="ECO:0000313" key="3">
    <source>
        <dbReference type="EMBL" id="MBO3098722.1"/>
    </source>
</evidence>
<keyword evidence="1" id="KW-0732">Signal</keyword>
<evidence type="ECO:0000313" key="4">
    <source>
        <dbReference type="Proteomes" id="UP000681315"/>
    </source>
</evidence>
<keyword evidence="4" id="KW-1185">Reference proteome</keyword>
<proteinExistence type="predicted"/>